<feature type="disulfide bond" evidence="9">
    <location>
        <begin position="710"/>
        <end position="728"/>
    </location>
</feature>
<feature type="region of interest" description="Disordered" evidence="10">
    <location>
        <begin position="126"/>
        <end position="146"/>
    </location>
</feature>
<feature type="region of interest" description="Disordered" evidence="10">
    <location>
        <begin position="250"/>
        <end position="276"/>
    </location>
</feature>
<keyword evidence="7" id="KW-0675">Receptor</keyword>
<evidence type="ECO:0000313" key="12">
    <source>
        <dbReference type="EMBL" id="KAL2715878.1"/>
    </source>
</evidence>
<feature type="disulfide bond" evidence="9">
    <location>
        <begin position="722"/>
        <end position="737"/>
    </location>
</feature>
<feature type="region of interest" description="Disordered" evidence="10">
    <location>
        <begin position="357"/>
        <end position="382"/>
    </location>
</feature>
<comment type="subcellular location">
    <subcellularLocation>
        <location evidence="1">Membrane</location>
        <topology evidence="1">Single-pass membrane protein</topology>
    </subcellularLocation>
</comment>
<evidence type="ECO:0000256" key="3">
    <source>
        <dbReference type="ARBA" id="ARBA00022737"/>
    </source>
</evidence>
<dbReference type="PRINTS" id="PR00261">
    <property type="entry name" value="LDLRECEPTOR"/>
</dbReference>
<feature type="compositionally biased region" description="Basic and acidic residues" evidence="10">
    <location>
        <begin position="126"/>
        <end position="140"/>
    </location>
</feature>
<comment type="caution">
    <text evidence="9">Lacks conserved residue(s) required for the propagation of feature annotation.</text>
</comment>
<protein>
    <submittedName>
        <fullName evidence="12">Uncharacterized protein</fullName>
    </submittedName>
</protein>
<feature type="transmembrane region" description="Helical" evidence="11">
    <location>
        <begin position="405"/>
        <end position="427"/>
    </location>
</feature>
<dbReference type="GO" id="GO:0016020">
    <property type="term" value="C:membrane"/>
    <property type="evidence" value="ECO:0007669"/>
    <property type="project" value="UniProtKB-SubCell"/>
</dbReference>
<evidence type="ECO:0000256" key="8">
    <source>
        <dbReference type="ARBA" id="ARBA00023180"/>
    </source>
</evidence>
<evidence type="ECO:0000256" key="7">
    <source>
        <dbReference type="ARBA" id="ARBA00023170"/>
    </source>
</evidence>
<dbReference type="PANTHER" id="PTHR22722:SF15">
    <property type="entry name" value="LOW-DENSITY LIPOPROTEIN RECEPTOR-RELATED"/>
    <property type="match status" value="1"/>
</dbReference>
<comment type="caution">
    <text evidence="12">The sequence shown here is derived from an EMBL/GenBank/DDBJ whole genome shotgun (WGS) entry which is preliminary data.</text>
</comment>
<keyword evidence="5 11" id="KW-0472">Membrane</keyword>
<keyword evidence="4 11" id="KW-1133">Transmembrane helix</keyword>
<keyword evidence="8" id="KW-0325">Glycoprotein</keyword>
<dbReference type="CDD" id="cd00112">
    <property type="entry name" value="LDLa"/>
    <property type="match status" value="4"/>
</dbReference>
<keyword evidence="3" id="KW-0677">Repeat</keyword>
<dbReference type="AlphaFoldDB" id="A0ABD2A5G4"/>
<name>A0ABD2A5G4_VESSQ</name>
<reference evidence="12 13" key="1">
    <citation type="journal article" date="2024" name="Ann. Entomol. Soc. Am.">
        <title>Genomic analyses of the southern and eastern yellowjacket wasps (Hymenoptera: Vespidae) reveal evolutionary signatures of social life.</title>
        <authorList>
            <person name="Catto M.A."/>
            <person name="Caine P.B."/>
            <person name="Orr S.E."/>
            <person name="Hunt B.G."/>
            <person name="Goodisman M.A.D."/>
        </authorList>
    </citation>
    <scope>NUCLEOTIDE SEQUENCE [LARGE SCALE GENOMIC DNA]</scope>
    <source>
        <strain evidence="12">233</strain>
        <tissue evidence="12">Head and thorax</tissue>
    </source>
</reference>
<feature type="disulfide bond" evidence="9">
    <location>
        <begin position="588"/>
        <end position="606"/>
    </location>
</feature>
<dbReference type="PROSITE" id="PS50068">
    <property type="entry name" value="LDLRA_2"/>
    <property type="match status" value="4"/>
</dbReference>
<evidence type="ECO:0000256" key="2">
    <source>
        <dbReference type="ARBA" id="ARBA00022692"/>
    </source>
</evidence>
<dbReference type="InterPro" id="IPR023415">
    <property type="entry name" value="LDLR_class-A_CS"/>
</dbReference>
<keyword evidence="13" id="KW-1185">Reference proteome</keyword>
<keyword evidence="6 9" id="KW-1015">Disulfide bond</keyword>
<feature type="disulfide bond" evidence="9">
    <location>
        <begin position="638"/>
        <end position="653"/>
    </location>
</feature>
<feature type="region of interest" description="Disordered" evidence="10">
    <location>
        <begin position="168"/>
        <end position="202"/>
    </location>
</feature>
<feature type="disulfide bond" evidence="9">
    <location>
        <begin position="703"/>
        <end position="715"/>
    </location>
</feature>
<dbReference type="EMBL" id="JAUDFV010000154">
    <property type="protein sequence ID" value="KAL2715878.1"/>
    <property type="molecule type" value="Genomic_DNA"/>
</dbReference>
<feature type="disulfide bond" evidence="9">
    <location>
        <begin position="581"/>
        <end position="593"/>
    </location>
</feature>
<evidence type="ECO:0000256" key="11">
    <source>
        <dbReference type="SAM" id="Phobius"/>
    </source>
</evidence>
<evidence type="ECO:0000256" key="9">
    <source>
        <dbReference type="PROSITE-ProRule" id="PRU00124"/>
    </source>
</evidence>
<organism evidence="12 13">
    <name type="scientific">Vespula squamosa</name>
    <name type="common">Southern yellow jacket</name>
    <name type="synonym">Wasp</name>
    <dbReference type="NCBI Taxonomy" id="30214"/>
    <lineage>
        <taxon>Eukaryota</taxon>
        <taxon>Metazoa</taxon>
        <taxon>Ecdysozoa</taxon>
        <taxon>Arthropoda</taxon>
        <taxon>Hexapoda</taxon>
        <taxon>Insecta</taxon>
        <taxon>Pterygota</taxon>
        <taxon>Neoptera</taxon>
        <taxon>Endopterygota</taxon>
        <taxon>Hymenoptera</taxon>
        <taxon>Apocrita</taxon>
        <taxon>Aculeata</taxon>
        <taxon>Vespoidea</taxon>
        <taxon>Vespidae</taxon>
        <taxon>Vespinae</taxon>
        <taxon>Vespula</taxon>
    </lineage>
</organism>
<proteinExistence type="predicted"/>
<gene>
    <name evidence="12" type="ORF">V1478_013554</name>
</gene>
<dbReference type="InterPro" id="IPR002172">
    <property type="entry name" value="LDrepeatLR_classA_rpt"/>
</dbReference>
<dbReference type="InterPro" id="IPR036055">
    <property type="entry name" value="LDL_receptor-like_sf"/>
</dbReference>
<dbReference type="PROSITE" id="PS01209">
    <property type="entry name" value="LDLRA_1"/>
    <property type="match status" value="1"/>
</dbReference>
<feature type="disulfide bond" evidence="9">
    <location>
        <begin position="600"/>
        <end position="615"/>
    </location>
</feature>
<accession>A0ABD2A5G4</accession>
<dbReference type="Pfam" id="PF00057">
    <property type="entry name" value="Ldl_recept_a"/>
    <property type="match status" value="4"/>
</dbReference>
<dbReference type="InterPro" id="IPR051221">
    <property type="entry name" value="LDLR-related"/>
</dbReference>
<sequence length="742" mass="84436">MENQGFEGEQDRNNGSSSFIYTDSAIHLDAHVYEDIGPSREEFCRISSGFLEESARSRVEQNGHSFITSNFENNAVEGIRSESSQSIYFQRNLTLPFRRGLLSSTLSPSTSYSIWEKRWKSSKEKKDRSLERNLSDDPHSQVDNGNKNCALLRLREEDYVRASEKRRRKDCKHCRNKGNSGNSESQEKINANDEKGKESSGSCLSNETIRFQHNEKFLPLCHSLCKNCTEESMESMGQNSSSIMIFSISEKVQQQEQEQQQQQHHRRHHHEQQHLPPRALEYLQYDRNDVETKLAHVVETNEDKALIISKRNQPNMRINSIYTQDHWYAKEPPIFSTNLKETSTFQRAYSLPVRMQTPTSQNRVNLRRSVRGEPPPDPARLHKHHRGWTLHLARPLEGSGCNRSLIFLLVLILILLGVGAGALYIVFEPQKLQIIQLYLKSSTGNSSMQNVTSEESFSQVFSNESKNDVPTRTPTTSTIHMADVFLNVDLSFPDDTPLLITKTETETSNVVHANTNSTRYCDDCLSGEVCVGLVDEEVPICRIGLDPEDPTGCAGLCLINKQRCHRLDVDAFRCVEIEHYCLDDEWTCVNTLCIPMEKRCDGHMNCYDHSDEYNCVCNSETHFQCGNDTSCLPLERRCDGRIDCWDASDEINCTLGHNLGRSCPLESEFTCSNGQCILRARFCDGLVDCTDGSDEPHGCEGRCNKHEFTCQNNRCIAKGAKCNGIDDCGDYSDERHCKDHVM</sequence>
<dbReference type="Proteomes" id="UP001607302">
    <property type="component" value="Unassembled WGS sequence"/>
</dbReference>
<dbReference type="Gene3D" id="4.10.400.10">
    <property type="entry name" value="Low-density Lipoprotein Receptor"/>
    <property type="match status" value="4"/>
</dbReference>
<evidence type="ECO:0000313" key="13">
    <source>
        <dbReference type="Proteomes" id="UP001607302"/>
    </source>
</evidence>
<evidence type="ECO:0000256" key="5">
    <source>
        <dbReference type="ARBA" id="ARBA00023136"/>
    </source>
</evidence>
<evidence type="ECO:0000256" key="10">
    <source>
        <dbReference type="SAM" id="MobiDB-lite"/>
    </source>
</evidence>
<evidence type="ECO:0000256" key="6">
    <source>
        <dbReference type="ARBA" id="ARBA00023157"/>
    </source>
</evidence>
<dbReference type="SMART" id="SM00192">
    <property type="entry name" value="LDLa"/>
    <property type="match status" value="4"/>
</dbReference>
<dbReference type="PANTHER" id="PTHR22722">
    <property type="entry name" value="LOW-DENSITY LIPOPROTEIN RECEPTOR-RELATED PROTEIN 2-RELATED"/>
    <property type="match status" value="1"/>
</dbReference>
<feature type="disulfide bond" evidence="9">
    <location>
        <begin position="671"/>
        <end position="689"/>
    </location>
</feature>
<feature type="compositionally biased region" description="Basic and acidic residues" evidence="10">
    <location>
        <begin position="185"/>
        <end position="198"/>
    </location>
</feature>
<dbReference type="SUPFAM" id="SSF57424">
    <property type="entry name" value="LDL receptor-like module"/>
    <property type="match status" value="4"/>
</dbReference>
<evidence type="ECO:0000256" key="1">
    <source>
        <dbReference type="ARBA" id="ARBA00004167"/>
    </source>
</evidence>
<evidence type="ECO:0000256" key="4">
    <source>
        <dbReference type="ARBA" id="ARBA00022989"/>
    </source>
</evidence>
<keyword evidence="2 11" id="KW-0812">Transmembrane</keyword>